<evidence type="ECO:0000313" key="11">
    <source>
        <dbReference type="Proteomes" id="UP001431572"/>
    </source>
</evidence>
<comment type="similarity">
    <text evidence="2 6">Belongs to the trans-sulfuration enzymes family.</text>
</comment>
<reference evidence="9" key="2">
    <citation type="journal article" date="2024" name="Nature">
        <title>Anoxygenic phototroph of the Chloroflexota uses a type I reaction centre.</title>
        <authorList>
            <person name="Tsuji J.M."/>
            <person name="Shaw N.A."/>
            <person name="Nagashima S."/>
            <person name="Venkiteswaran J.J."/>
            <person name="Schiff S.L."/>
            <person name="Watanabe T."/>
            <person name="Fukui M."/>
            <person name="Hanada S."/>
            <person name="Tank M."/>
            <person name="Neufeld J.D."/>
        </authorList>
    </citation>
    <scope>NUCLEOTIDE SEQUENCE</scope>
    <source>
        <strain evidence="9">L227-S17</strain>
    </source>
</reference>
<evidence type="ECO:0000313" key="9">
    <source>
        <dbReference type="EMBL" id="WJW69310.1"/>
    </source>
</evidence>
<dbReference type="GO" id="GO:0030170">
    <property type="term" value="F:pyridoxal phosphate binding"/>
    <property type="evidence" value="ECO:0007669"/>
    <property type="project" value="InterPro"/>
</dbReference>
<evidence type="ECO:0000256" key="2">
    <source>
        <dbReference type="ARBA" id="ARBA00009077"/>
    </source>
</evidence>
<keyword evidence="3" id="KW-0808">Transferase</keyword>
<evidence type="ECO:0000256" key="5">
    <source>
        <dbReference type="PIRSR" id="PIRSR001434-2"/>
    </source>
</evidence>
<dbReference type="EMBL" id="JACATZ010000003">
    <property type="protein sequence ID" value="NWJ47398.1"/>
    <property type="molecule type" value="Genomic_DNA"/>
</dbReference>
<keyword evidence="4 5" id="KW-0663">Pyridoxal phosphate</keyword>
<dbReference type="InterPro" id="IPR054542">
    <property type="entry name" value="Cys_met_metab_PP"/>
</dbReference>
<dbReference type="EMBL" id="CP128400">
    <property type="protein sequence ID" value="WJW69310.1"/>
    <property type="molecule type" value="Genomic_DNA"/>
</dbReference>
<dbReference type="NCBIfam" id="TIGR01326">
    <property type="entry name" value="OAH_OAS_sulfhy"/>
    <property type="match status" value="1"/>
</dbReference>
<dbReference type="RefSeq" id="WP_341471199.1">
    <property type="nucleotide sequence ID" value="NZ_CP128400.1"/>
</dbReference>
<evidence type="ECO:0000256" key="7">
    <source>
        <dbReference type="SAM" id="MobiDB-lite"/>
    </source>
</evidence>
<accession>A0A8T7M5M1</accession>
<dbReference type="Pfam" id="PF01053">
    <property type="entry name" value="Cys_Met_Meta_PP"/>
    <property type="match status" value="1"/>
</dbReference>
<evidence type="ECO:0000256" key="3">
    <source>
        <dbReference type="ARBA" id="ARBA00022679"/>
    </source>
</evidence>
<dbReference type="PROSITE" id="PS00868">
    <property type="entry name" value="CYS_MET_METAB_PP"/>
    <property type="match status" value="1"/>
</dbReference>
<dbReference type="CDD" id="cd00614">
    <property type="entry name" value="CGS_like"/>
    <property type="match status" value="1"/>
</dbReference>
<organism evidence="8 10">
    <name type="scientific">Candidatus Chlorohelix allophototropha</name>
    <dbReference type="NCBI Taxonomy" id="3003348"/>
    <lineage>
        <taxon>Bacteria</taxon>
        <taxon>Bacillati</taxon>
        <taxon>Chloroflexota</taxon>
        <taxon>Chloroflexia</taxon>
        <taxon>Candidatus Chloroheliales</taxon>
        <taxon>Candidatus Chloroheliaceae</taxon>
        <taxon>Candidatus Chlorohelix</taxon>
    </lineage>
</organism>
<dbReference type="InterPro" id="IPR015424">
    <property type="entry name" value="PyrdxlP-dep_Trfase"/>
</dbReference>
<dbReference type="GO" id="GO:0006535">
    <property type="term" value="P:cysteine biosynthetic process from serine"/>
    <property type="evidence" value="ECO:0007669"/>
    <property type="project" value="TreeGrafter"/>
</dbReference>
<dbReference type="GO" id="GO:0004124">
    <property type="term" value="F:cysteine synthase activity"/>
    <property type="evidence" value="ECO:0007669"/>
    <property type="project" value="TreeGrafter"/>
</dbReference>
<dbReference type="Proteomes" id="UP000521676">
    <property type="component" value="Unassembled WGS sequence"/>
</dbReference>
<dbReference type="AlphaFoldDB" id="A0A8T7M5M1"/>
<dbReference type="GO" id="GO:0005737">
    <property type="term" value="C:cytoplasm"/>
    <property type="evidence" value="ECO:0007669"/>
    <property type="project" value="TreeGrafter"/>
</dbReference>
<dbReference type="Gene3D" id="3.40.640.10">
    <property type="entry name" value="Type I PLP-dependent aspartate aminotransferase-like (Major domain)"/>
    <property type="match status" value="1"/>
</dbReference>
<proteinExistence type="inferred from homology"/>
<dbReference type="InterPro" id="IPR015422">
    <property type="entry name" value="PyrdxlP-dep_Trfase_small"/>
</dbReference>
<dbReference type="GO" id="GO:0003961">
    <property type="term" value="F:O-acetylhomoserine aminocarboxypropyltransferase activity"/>
    <property type="evidence" value="ECO:0007669"/>
    <property type="project" value="TreeGrafter"/>
</dbReference>
<dbReference type="InterPro" id="IPR006235">
    <property type="entry name" value="OAc-hSer/O-AcSer_sulfhydrylase"/>
</dbReference>
<dbReference type="PANTHER" id="PTHR43797">
    <property type="entry name" value="HOMOCYSTEINE/CYSTEINE SYNTHASE"/>
    <property type="match status" value="1"/>
</dbReference>
<dbReference type="FunFam" id="3.40.640.10:FF:000035">
    <property type="entry name" value="O-succinylhomoserine sulfhydrylase"/>
    <property type="match status" value="1"/>
</dbReference>
<name>A0A8T7M5M1_9CHLR</name>
<evidence type="ECO:0000256" key="1">
    <source>
        <dbReference type="ARBA" id="ARBA00001933"/>
    </source>
</evidence>
<feature type="modified residue" description="N6-(pyridoxal phosphate)lysine" evidence="5">
    <location>
        <position position="210"/>
    </location>
</feature>
<dbReference type="GO" id="GO:0071269">
    <property type="term" value="P:L-homocysteine biosynthetic process"/>
    <property type="evidence" value="ECO:0007669"/>
    <property type="project" value="TreeGrafter"/>
</dbReference>
<dbReference type="InterPro" id="IPR000277">
    <property type="entry name" value="Cys/Met-Metab_PyrdxlP-dep_enz"/>
</dbReference>
<dbReference type="SUPFAM" id="SSF53383">
    <property type="entry name" value="PLP-dependent transferases"/>
    <property type="match status" value="1"/>
</dbReference>
<dbReference type="Gene3D" id="3.90.1150.10">
    <property type="entry name" value="Aspartate Aminotransferase, domain 1"/>
    <property type="match status" value="1"/>
</dbReference>
<feature type="region of interest" description="Disordered" evidence="7">
    <location>
        <begin position="1"/>
        <end position="25"/>
    </location>
</feature>
<gene>
    <name evidence="8" type="ORF">HXX08_16185</name>
    <name evidence="9" type="ORF">OZ401_002918</name>
</gene>
<dbReference type="Proteomes" id="UP001431572">
    <property type="component" value="Chromosome 2"/>
</dbReference>
<evidence type="ECO:0000256" key="6">
    <source>
        <dbReference type="RuleBase" id="RU362118"/>
    </source>
</evidence>
<sequence length="429" mass="46883">MAEDRKFGFNTRALHAGQRPDPTTGARAMPIYQTTSYVFDDTEHAANLFALQRFGNIYTRIMNPTTAALEERVASLEGGVGGLALGSGQAAQFITMFTLLNEGDEIVSSSTLYGGTYTQFDISFRKWGINTTFVDPEDPENFRKAITPRTRVLYAETLGNPKINVLDIEAVAKIAHEAGLPLVIDNTFATPYLCRPIEWGADLVVHSATKFIGGHGTSIGGIIVDSGKFDWGNGKFPGITAPSKGYHGIRFYETFGDFAFIMKARVESLRDMGPALSPFNSFMFLQGLETLGLRMDRHVANTLAVAEYLNEHPAVSWVNYPMLPASPYYKLAQKYLPKGAGAIFTFGIKGGLAAGRKFIESVQLLSHLANVGDAKSLVIHPASTTHQQMSEEEQLAGGVTPDMVRISVGLEDIEDIQWDLAQALEKSQK</sequence>
<comment type="cofactor">
    <cofactor evidence="1 6">
        <name>pyridoxal 5'-phosphate</name>
        <dbReference type="ChEBI" id="CHEBI:597326"/>
    </cofactor>
</comment>
<dbReference type="InterPro" id="IPR015421">
    <property type="entry name" value="PyrdxlP-dep_Trfase_major"/>
</dbReference>
<reference evidence="8 10" key="1">
    <citation type="submission" date="2020-06" db="EMBL/GenBank/DDBJ databases">
        <title>Anoxygenic phototrophic Chloroflexota member uses a Type I reaction center.</title>
        <authorList>
            <person name="Tsuji J.M."/>
            <person name="Shaw N.A."/>
            <person name="Nagashima S."/>
            <person name="Venkiteswaran J."/>
            <person name="Schiff S.L."/>
            <person name="Hanada S."/>
            <person name="Tank M."/>
            <person name="Neufeld J.D."/>
        </authorList>
    </citation>
    <scope>NUCLEOTIDE SEQUENCE [LARGE SCALE GENOMIC DNA]</scope>
    <source>
        <strain evidence="8">L227-S17</strain>
    </source>
</reference>
<evidence type="ECO:0000256" key="4">
    <source>
        <dbReference type="ARBA" id="ARBA00022898"/>
    </source>
</evidence>
<evidence type="ECO:0000313" key="10">
    <source>
        <dbReference type="Proteomes" id="UP000521676"/>
    </source>
</evidence>
<dbReference type="PIRSF" id="PIRSF001434">
    <property type="entry name" value="CGS"/>
    <property type="match status" value="1"/>
</dbReference>
<dbReference type="GO" id="GO:0019346">
    <property type="term" value="P:transsulfuration"/>
    <property type="evidence" value="ECO:0007669"/>
    <property type="project" value="InterPro"/>
</dbReference>
<evidence type="ECO:0000313" key="8">
    <source>
        <dbReference type="EMBL" id="NWJ47398.1"/>
    </source>
</evidence>
<protein>
    <submittedName>
        <fullName evidence="8">O-acetylhomoserine aminocarboxypropyltransferase/cysteine synthase</fullName>
    </submittedName>
</protein>
<dbReference type="PANTHER" id="PTHR43797:SF2">
    <property type="entry name" value="HOMOCYSTEINE_CYSTEINE SYNTHASE"/>
    <property type="match status" value="1"/>
</dbReference>
<keyword evidence="11" id="KW-1185">Reference proteome</keyword>